<comment type="subcellular location">
    <subcellularLocation>
        <location evidence="1">Cell envelope</location>
    </subcellularLocation>
</comment>
<dbReference type="Proteomes" id="UP000614609">
    <property type="component" value="Unassembled WGS sequence"/>
</dbReference>
<keyword evidence="2" id="KW-0813">Transport</keyword>
<evidence type="ECO:0000313" key="6">
    <source>
        <dbReference type="EMBL" id="GGM61378.1"/>
    </source>
</evidence>
<dbReference type="PROSITE" id="PS50983">
    <property type="entry name" value="FE_B12_PBP"/>
    <property type="match status" value="1"/>
</dbReference>
<reference evidence="6" key="1">
    <citation type="journal article" date="2014" name="Int. J. Syst. Evol. Microbiol.">
        <title>Complete genome sequence of Corynebacterium casei LMG S-19264T (=DSM 44701T), isolated from a smear-ripened cheese.</title>
        <authorList>
            <consortium name="US DOE Joint Genome Institute (JGI-PGF)"/>
            <person name="Walter F."/>
            <person name="Albersmeier A."/>
            <person name="Kalinowski J."/>
            <person name="Ruckert C."/>
        </authorList>
    </citation>
    <scope>NUCLEOTIDE SEQUENCE</scope>
    <source>
        <strain evidence="6">JCM 16108</strain>
    </source>
</reference>
<feature type="domain" description="Fe/B12 periplasmic-binding" evidence="5">
    <location>
        <begin position="77"/>
        <end position="370"/>
    </location>
</feature>
<evidence type="ECO:0000256" key="2">
    <source>
        <dbReference type="ARBA" id="ARBA00022448"/>
    </source>
</evidence>
<dbReference type="Proteomes" id="UP000765891">
    <property type="component" value="Unassembled WGS sequence"/>
</dbReference>
<protein>
    <submittedName>
        <fullName evidence="7">ABC-type Fe3+-hydroxamate transport system substrate-binding protein</fullName>
    </submittedName>
</protein>
<organism evidence="6 8">
    <name type="scientific">Halarchaeum rubridurum</name>
    <dbReference type="NCBI Taxonomy" id="489911"/>
    <lineage>
        <taxon>Archaea</taxon>
        <taxon>Methanobacteriati</taxon>
        <taxon>Methanobacteriota</taxon>
        <taxon>Stenosarchaea group</taxon>
        <taxon>Halobacteria</taxon>
        <taxon>Halobacteriales</taxon>
        <taxon>Halobacteriaceae</taxon>
    </lineage>
</organism>
<dbReference type="SUPFAM" id="SSF53807">
    <property type="entry name" value="Helical backbone' metal receptor"/>
    <property type="match status" value="1"/>
</dbReference>
<accession>A0A830FUI4</accession>
<dbReference type="AlphaFoldDB" id="A0A830FUI4"/>
<evidence type="ECO:0000259" key="5">
    <source>
        <dbReference type="PROSITE" id="PS50983"/>
    </source>
</evidence>
<reference evidence="6" key="2">
    <citation type="submission" date="2020-09" db="EMBL/GenBank/DDBJ databases">
        <authorList>
            <person name="Sun Q."/>
            <person name="Ohkuma M."/>
        </authorList>
    </citation>
    <scope>NUCLEOTIDE SEQUENCE</scope>
    <source>
        <strain evidence="6">JCM 16108</strain>
    </source>
</reference>
<dbReference type="InterPro" id="IPR051313">
    <property type="entry name" value="Bact_iron-sidero_bind"/>
</dbReference>
<evidence type="ECO:0000256" key="4">
    <source>
        <dbReference type="SAM" id="MobiDB-lite"/>
    </source>
</evidence>
<name>A0A830FUI4_9EURY</name>
<dbReference type="OrthoDB" id="304381at2157"/>
<sequence>MRDDTPLAEPTRRDYLTYGGALVGGGLLAGCTSGDIGETTTSSTETTSTSTTTTEDESYTVTMSPMGEVEFDAVPETIFTRLTHLAGMAFALGRGDDVNALHAPDYYDALWNQFTPRLPGVDLDWSGRYSSWEPSKEKLYALDSDVHLADPASVFALDDWSTADLDEIAQNLGPWFGNTFSSAHKRPPSEWPGDYEYYTLWEQFEKVARVFRDHERYEALAAIHDDVLARIEADLPAEADRPTVAMGGFSDPSAPYVYNVDTPGFLTAHVRPFEPRDAFDDGVTSASRIDTETLLEADPDVILVFGGLHPTYDMADIRAALEDDPVASEVSAVQNGRIYAQGARYQGPILNLFQLEMTAKQLYPDAFGTWPDYVEGPYPELPADEQFFDRQRVADVIRGEF</sequence>
<feature type="compositionally biased region" description="Low complexity" evidence="4">
    <location>
        <begin position="38"/>
        <end position="53"/>
    </location>
</feature>
<evidence type="ECO:0000256" key="1">
    <source>
        <dbReference type="ARBA" id="ARBA00004196"/>
    </source>
</evidence>
<evidence type="ECO:0000313" key="7">
    <source>
        <dbReference type="EMBL" id="MBP1954483.1"/>
    </source>
</evidence>
<dbReference type="PANTHER" id="PTHR30532">
    <property type="entry name" value="IRON III DICITRATE-BINDING PERIPLASMIC PROTEIN"/>
    <property type="match status" value="1"/>
</dbReference>
<gene>
    <name evidence="6" type="ORF">GCM10009017_09390</name>
    <name evidence="7" type="ORF">J2752_001395</name>
</gene>
<feature type="region of interest" description="Disordered" evidence="4">
    <location>
        <begin position="36"/>
        <end position="58"/>
    </location>
</feature>
<dbReference type="EMBL" id="BMOO01000002">
    <property type="protein sequence ID" value="GGM61378.1"/>
    <property type="molecule type" value="Genomic_DNA"/>
</dbReference>
<keyword evidence="3" id="KW-0732">Signal</keyword>
<dbReference type="RefSeq" id="WP_188870379.1">
    <property type="nucleotide sequence ID" value="NZ_BMOO01000002.1"/>
</dbReference>
<keyword evidence="8" id="KW-1185">Reference proteome</keyword>
<dbReference type="EMBL" id="JAGGKO010000002">
    <property type="protein sequence ID" value="MBP1954483.1"/>
    <property type="molecule type" value="Genomic_DNA"/>
</dbReference>
<dbReference type="PROSITE" id="PS51257">
    <property type="entry name" value="PROKAR_LIPOPROTEIN"/>
    <property type="match status" value="1"/>
</dbReference>
<dbReference type="InterPro" id="IPR002491">
    <property type="entry name" value="ABC_transptr_periplasmic_BD"/>
</dbReference>
<dbReference type="PANTHER" id="PTHR30532:SF1">
    <property type="entry name" value="IRON(3+)-HYDROXAMATE-BINDING PROTEIN FHUD"/>
    <property type="match status" value="1"/>
</dbReference>
<evidence type="ECO:0000313" key="8">
    <source>
        <dbReference type="Proteomes" id="UP000614609"/>
    </source>
</evidence>
<dbReference type="Gene3D" id="3.40.50.1980">
    <property type="entry name" value="Nitrogenase molybdenum iron protein domain"/>
    <property type="match status" value="2"/>
</dbReference>
<proteinExistence type="predicted"/>
<comment type="caution">
    <text evidence="6">The sequence shown here is derived from an EMBL/GenBank/DDBJ whole genome shotgun (WGS) entry which is preliminary data.</text>
</comment>
<reference evidence="7" key="3">
    <citation type="submission" date="2021-03" db="EMBL/GenBank/DDBJ databases">
        <title>Genomic Encyclopedia of Type Strains, Phase IV (KMG-IV): sequencing the most valuable type-strain genomes for metagenomic binning, comparative biology and taxonomic classification.</title>
        <authorList>
            <person name="Goeker M."/>
        </authorList>
    </citation>
    <scope>NUCLEOTIDE SEQUENCE</scope>
    <source>
        <strain evidence="7">DSM 22443</strain>
    </source>
</reference>
<evidence type="ECO:0000256" key="3">
    <source>
        <dbReference type="ARBA" id="ARBA00022729"/>
    </source>
</evidence>
<dbReference type="Pfam" id="PF01497">
    <property type="entry name" value="Peripla_BP_2"/>
    <property type="match status" value="1"/>
</dbReference>